<comment type="caution">
    <text evidence="2">The sequence shown here is derived from an EMBL/GenBank/DDBJ whole genome shotgun (WGS) entry which is preliminary data.</text>
</comment>
<organism evidence="2 3">
    <name type="scientific">Eleusine coracana subsp. coracana</name>
    <dbReference type="NCBI Taxonomy" id="191504"/>
    <lineage>
        <taxon>Eukaryota</taxon>
        <taxon>Viridiplantae</taxon>
        <taxon>Streptophyta</taxon>
        <taxon>Embryophyta</taxon>
        <taxon>Tracheophyta</taxon>
        <taxon>Spermatophyta</taxon>
        <taxon>Magnoliopsida</taxon>
        <taxon>Liliopsida</taxon>
        <taxon>Poales</taxon>
        <taxon>Poaceae</taxon>
        <taxon>PACMAD clade</taxon>
        <taxon>Chloridoideae</taxon>
        <taxon>Cynodonteae</taxon>
        <taxon>Eleusininae</taxon>
        <taxon>Eleusine</taxon>
    </lineage>
</organism>
<dbReference type="PANTHER" id="PTHR32141">
    <property type="match status" value="1"/>
</dbReference>
<feature type="domain" description="F-box/LRR-repeat protein 15/At3g58940/PEG3-like LRR" evidence="1">
    <location>
        <begin position="140"/>
        <end position="175"/>
    </location>
</feature>
<dbReference type="Proteomes" id="UP001054889">
    <property type="component" value="Unassembled WGS sequence"/>
</dbReference>
<proteinExistence type="predicted"/>
<dbReference type="EMBL" id="BQKI01000006">
    <property type="protein sequence ID" value="GJM97089.1"/>
    <property type="molecule type" value="Genomic_DNA"/>
</dbReference>
<dbReference type="PANTHER" id="PTHR32141:SF162">
    <property type="entry name" value="F-BOX DOMAIN-CONTAINING PROTEIN"/>
    <property type="match status" value="1"/>
</dbReference>
<gene>
    <name evidence="2" type="primary">ga13990</name>
    <name evidence="2" type="ORF">PR202_ga13990</name>
</gene>
<accession>A0AAV5CGF3</accession>
<keyword evidence="3" id="KW-1185">Reference proteome</keyword>
<reference evidence="2" key="2">
    <citation type="submission" date="2021-12" db="EMBL/GenBank/DDBJ databases">
        <title>Resequencing data analysis of finger millet.</title>
        <authorList>
            <person name="Hatakeyama M."/>
            <person name="Aluri S."/>
            <person name="Balachadran M.T."/>
            <person name="Sivarajan S.R."/>
            <person name="Poveda L."/>
            <person name="Shimizu-Inatsugi R."/>
            <person name="Schlapbach R."/>
            <person name="Sreeman S.M."/>
            <person name="Shimizu K.K."/>
        </authorList>
    </citation>
    <scope>NUCLEOTIDE SEQUENCE</scope>
</reference>
<dbReference type="AlphaFoldDB" id="A0AAV5CGF3"/>
<evidence type="ECO:0000313" key="2">
    <source>
        <dbReference type="EMBL" id="GJM97089.1"/>
    </source>
</evidence>
<reference evidence="2" key="1">
    <citation type="journal article" date="2018" name="DNA Res.">
        <title>Multiple hybrid de novo genome assembly of finger millet, an orphan allotetraploid crop.</title>
        <authorList>
            <person name="Hatakeyama M."/>
            <person name="Aluri S."/>
            <person name="Balachadran M.T."/>
            <person name="Sivarajan S.R."/>
            <person name="Patrignani A."/>
            <person name="Gruter S."/>
            <person name="Poveda L."/>
            <person name="Shimizu-Inatsugi R."/>
            <person name="Baeten J."/>
            <person name="Francoijs K.J."/>
            <person name="Nataraja K.N."/>
            <person name="Reddy Y.A.N."/>
            <person name="Phadnis S."/>
            <person name="Ravikumar R.L."/>
            <person name="Schlapbach R."/>
            <person name="Sreeman S.M."/>
            <person name="Shimizu K.K."/>
        </authorList>
    </citation>
    <scope>NUCLEOTIDE SEQUENCE</scope>
</reference>
<dbReference type="InterPro" id="IPR055302">
    <property type="entry name" value="F-box_dom-containing"/>
</dbReference>
<sequence length="444" mass="49029">MVRSNIIARLPLRDAVCSRGISKRWYSLWASTPLFLDDADLFDSRHAQRVRAITRILLKHPGPFYSIKLTGTCFDLVKKALPLCGLHRLWIGFFRFPAVSELSDTMGGFPCLQQFGLLHTPIETADLKHILNDCSIPGSPLKIQIANAPMLRVLGYLEPAVQQLQIGDTIIQSTQTDDQTDEPIGKVNMKFWLDCHIECVAKSHKKQSTIFILSMLSDQIREFWIVFISAPWARASCCCFGSCFTVTASTQCQSDQVIDQSSIDVSAAQNGMAMRETFGRARGNVLRRRVVSEAEAEEDDGAVLHAVAREEPAGEEEPLHFGWDALLAATCATVVVGSVGLGRARQPRVVGVWQERGGSRRHILPPDRRAPQCTVSAQAGMKPNRSRGRHAIEASISQASAAAHLRARLAGGVVVQRSLSRPRLCACHRVRLAVAVTGRIRNHR</sequence>
<evidence type="ECO:0000259" key="1">
    <source>
        <dbReference type="Pfam" id="PF24758"/>
    </source>
</evidence>
<dbReference type="Pfam" id="PF24758">
    <property type="entry name" value="LRR_At5g56370"/>
    <property type="match status" value="1"/>
</dbReference>
<protein>
    <recommendedName>
        <fullName evidence="1">F-box/LRR-repeat protein 15/At3g58940/PEG3-like LRR domain-containing protein</fullName>
    </recommendedName>
</protein>
<dbReference type="InterPro" id="IPR055411">
    <property type="entry name" value="LRR_FXL15/At3g58940/PEG3-like"/>
</dbReference>
<evidence type="ECO:0000313" key="3">
    <source>
        <dbReference type="Proteomes" id="UP001054889"/>
    </source>
</evidence>
<name>A0AAV5CGF3_ELECO</name>